<evidence type="ECO:0000313" key="6">
    <source>
        <dbReference type="Proteomes" id="UP000255421"/>
    </source>
</evidence>
<dbReference type="InterPro" id="IPR036188">
    <property type="entry name" value="FAD/NAD-bd_sf"/>
</dbReference>
<keyword evidence="6" id="KW-1185">Reference proteome</keyword>
<evidence type="ECO:0000256" key="1">
    <source>
        <dbReference type="ARBA" id="ARBA00023002"/>
    </source>
</evidence>
<accession>A0A1H1EX78</accession>
<reference evidence="5" key="1">
    <citation type="submission" date="2016-10" db="EMBL/GenBank/DDBJ databases">
        <authorList>
            <person name="Varghese N."/>
            <person name="Submissions S."/>
        </authorList>
    </citation>
    <scope>NUCLEOTIDE SEQUENCE [LARGE SCALE GENOMIC DNA]</scope>
    <source>
        <strain evidence="5">CGMCC 1.12397</strain>
    </source>
</reference>
<dbReference type="PRINTS" id="PR00420">
    <property type="entry name" value="RNGMNOXGNASE"/>
</dbReference>
<evidence type="ECO:0000313" key="4">
    <source>
        <dbReference type="EMBL" id="SDQ93263.1"/>
    </source>
</evidence>
<reference evidence="4" key="2">
    <citation type="submission" date="2016-10" db="EMBL/GenBank/DDBJ databases">
        <authorList>
            <person name="de Groot N.N."/>
        </authorList>
    </citation>
    <scope>NUCLEOTIDE SEQUENCE [LARGE SCALE GENOMIC DNA]</scope>
    <source>
        <strain evidence="4">CGMCC 1.12397</strain>
    </source>
</reference>
<gene>
    <name evidence="3" type="ORF">DWB78_09440</name>
    <name evidence="4" type="ORF">SAMN05216278_3106</name>
</gene>
<dbReference type="Pfam" id="PF01266">
    <property type="entry name" value="DAO"/>
    <property type="match status" value="1"/>
</dbReference>
<dbReference type="GO" id="GO:0005737">
    <property type="term" value="C:cytoplasm"/>
    <property type="evidence" value="ECO:0007669"/>
    <property type="project" value="TreeGrafter"/>
</dbReference>
<keyword evidence="1" id="KW-0560">Oxidoreductase</keyword>
<dbReference type="AlphaFoldDB" id="A0A1H1EX78"/>
<evidence type="ECO:0000313" key="3">
    <source>
        <dbReference type="EMBL" id="RDI71927.1"/>
    </source>
</evidence>
<dbReference type="EMBL" id="QQST01000001">
    <property type="protein sequence ID" value="RDI71927.1"/>
    <property type="molecule type" value="Genomic_DNA"/>
</dbReference>
<dbReference type="Proteomes" id="UP000199289">
    <property type="component" value="Unassembled WGS sequence"/>
</dbReference>
<proteinExistence type="predicted"/>
<reference evidence="3 6" key="3">
    <citation type="submission" date="2018-07" db="EMBL/GenBank/DDBJ databases">
        <title>Genome sequence of extremly halophilic archaeon Halopelagius longus strain BC12-B1.</title>
        <authorList>
            <person name="Zhang X."/>
        </authorList>
    </citation>
    <scope>NUCLEOTIDE SEQUENCE [LARGE SCALE GENOMIC DNA]</scope>
    <source>
        <strain evidence="3 6">BC12-B1</strain>
    </source>
</reference>
<dbReference type="Proteomes" id="UP000255421">
    <property type="component" value="Unassembled WGS sequence"/>
</dbReference>
<name>A0A1H1EX78_9EURY</name>
<evidence type="ECO:0000313" key="5">
    <source>
        <dbReference type="Proteomes" id="UP000199289"/>
    </source>
</evidence>
<dbReference type="InterPro" id="IPR006076">
    <property type="entry name" value="FAD-dep_OxRdtase"/>
</dbReference>
<dbReference type="Gene3D" id="3.50.50.60">
    <property type="entry name" value="FAD/NAD(P)-binding domain"/>
    <property type="match status" value="1"/>
</dbReference>
<sequence length="389" mass="41322">MNVVIVGGGVVGLACANALAGRGASVTVCEAGTLGGGSTGRAAGGIRTQFSTRVNVELSLASVPVWESFEDDFGVDIDYRRTGYLFLAREAETAASFRENVALQNDAGGDSRLLDPEAAREFCPELRAEEFVAATYSPLDGTADPHSAVQGYSRAVEEAGVEVRTKTPVTDLERVGDGESGEWRVETPAATLSAEYVVNAAGAWSRRVGRLAGVELPISPRRRQMAVVEPERTLPQSVPFTIDLDAGAYFRPEREETAVVGGHFADEDAEADPETFDESMDLGWAAEAIERADDCAAYFGPETRIRNGWAGLYAVTPDHHAILDEVRSGFVVAAGFSGHGFQHAPATGECVAELVAEGEASHVDISALSADRFDAAEGERPTLRERNVA</sequence>
<dbReference type="EMBL" id="FNKQ01000003">
    <property type="protein sequence ID" value="SDQ93263.1"/>
    <property type="molecule type" value="Genomic_DNA"/>
</dbReference>
<dbReference type="GO" id="GO:0016491">
    <property type="term" value="F:oxidoreductase activity"/>
    <property type="evidence" value="ECO:0007669"/>
    <property type="project" value="UniProtKB-KW"/>
</dbReference>
<dbReference type="RefSeq" id="WP_092538565.1">
    <property type="nucleotide sequence ID" value="NZ_FNKQ01000003.1"/>
</dbReference>
<organism evidence="4 5">
    <name type="scientific">Halopelagius longus</name>
    <dbReference type="NCBI Taxonomy" id="1236180"/>
    <lineage>
        <taxon>Archaea</taxon>
        <taxon>Methanobacteriati</taxon>
        <taxon>Methanobacteriota</taxon>
        <taxon>Stenosarchaea group</taxon>
        <taxon>Halobacteria</taxon>
        <taxon>Halobacteriales</taxon>
        <taxon>Haloferacaceae</taxon>
    </lineage>
</organism>
<feature type="domain" description="FAD dependent oxidoreductase" evidence="2">
    <location>
        <begin position="3"/>
        <end position="354"/>
    </location>
</feature>
<evidence type="ECO:0000259" key="2">
    <source>
        <dbReference type="Pfam" id="PF01266"/>
    </source>
</evidence>
<dbReference type="PANTHER" id="PTHR13847:SF287">
    <property type="entry name" value="FAD-DEPENDENT OXIDOREDUCTASE DOMAIN-CONTAINING PROTEIN 1"/>
    <property type="match status" value="1"/>
</dbReference>
<protein>
    <submittedName>
        <fullName evidence="3">FAD-binding oxidoreductase</fullName>
    </submittedName>
    <submittedName>
        <fullName evidence="4">Sarcosine oxidase subunit beta</fullName>
    </submittedName>
</protein>
<dbReference type="PANTHER" id="PTHR13847">
    <property type="entry name" value="SARCOSINE DEHYDROGENASE-RELATED"/>
    <property type="match status" value="1"/>
</dbReference>
<dbReference type="SUPFAM" id="SSF51905">
    <property type="entry name" value="FAD/NAD(P)-binding domain"/>
    <property type="match status" value="1"/>
</dbReference>
<dbReference type="OrthoDB" id="168391at2157"/>
<dbReference type="Gene3D" id="3.30.9.10">
    <property type="entry name" value="D-Amino Acid Oxidase, subunit A, domain 2"/>
    <property type="match status" value="1"/>
</dbReference>